<dbReference type="EMBL" id="OX395141">
    <property type="protein sequence ID" value="CAI5794994.1"/>
    <property type="molecule type" value="Genomic_DNA"/>
</dbReference>
<evidence type="ECO:0000313" key="1">
    <source>
        <dbReference type="EMBL" id="CAI5794994.1"/>
    </source>
</evidence>
<keyword evidence="2" id="KW-1185">Reference proteome</keyword>
<evidence type="ECO:0000313" key="2">
    <source>
        <dbReference type="Proteomes" id="UP001178461"/>
    </source>
</evidence>
<organism evidence="1 2">
    <name type="scientific">Podarcis lilfordi</name>
    <name type="common">Lilford's wall lizard</name>
    <dbReference type="NCBI Taxonomy" id="74358"/>
    <lineage>
        <taxon>Eukaryota</taxon>
        <taxon>Metazoa</taxon>
        <taxon>Chordata</taxon>
        <taxon>Craniata</taxon>
        <taxon>Vertebrata</taxon>
        <taxon>Euteleostomi</taxon>
        <taxon>Lepidosauria</taxon>
        <taxon>Squamata</taxon>
        <taxon>Bifurcata</taxon>
        <taxon>Unidentata</taxon>
        <taxon>Episquamata</taxon>
        <taxon>Laterata</taxon>
        <taxon>Lacertibaenia</taxon>
        <taxon>Lacertidae</taxon>
        <taxon>Podarcis</taxon>
    </lineage>
</organism>
<proteinExistence type="predicted"/>
<protein>
    <submittedName>
        <fullName evidence="1">Uncharacterized protein</fullName>
    </submittedName>
</protein>
<gene>
    <name evidence="1" type="ORF">PODLI_1B035788</name>
</gene>
<sequence>MSLLYWSLQPQQTLQLSKGLVDSILHCLLRQTDANNNFQQPQVLPSAWEGNGRASLWLFTAKKWSVLVELALTYHQKTRSKEVTENLHVSIYTYRWRFTIKT</sequence>
<dbReference type="AlphaFoldDB" id="A0AA35PNV3"/>
<reference evidence="1" key="1">
    <citation type="submission" date="2022-12" db="EMBL/GenBank/DDBJ databases">
        <authorList>
            <person name="Alioto T."/>
            <person name="Alioto T."/>
            <person name="Gomez Garrido J."/>
        </authorList>
    </citation>
    <scope>NUCLEOTIDE SEQUENCE</scope>
</reference>
<dbReference type="Proteomes" id="UP001178461">
    <property type="component" value="Chromosome 15"/>
</dbReference>
<name>A0AA35PNV3_9SAUR</name>
<accession>A0AA35PNV3</accession>